<keyword evidence="2 4" id="KW-0378">Hydrolase</keyword>
<dbReference type="InterPro" id="IPR018077">
    <property type="entry name" value="Glyco_hydro_fam25_subgr"/>
</dbReference>
<dbReference type="InterPro" id="IPR002053">
    <property type="entry name" value="Glyco_hydro_25"/>
</dbReference>
<dbReference type="GO" id="GO:0016052">
    <property type="term" value="P:carbohydrate catabolic process"/>
    <property type="evidence" value="ECO:0007669"/>
    <property type="project" value="TreeGrafter"/>
</dbReference>
<comment type="caution">
    <text evidence="5">The sequence shown here is derived from an EMBL/GenBank/DDBJ whole genome shotgun (WGS) entry which is preliminary data.</text>
</comment>
<evidence type="ECO:0000256" key="2">
    <source>
        <dbReference type="ARBA" id="ARBA00022801"/>
    </source>
</evidence>
<name>A0A921JHW8_9BACT</name>
<dbReference type="EMBL" id="DYXT01000020">
    <property type="protein sequence ID" value="HJE38802.1"/>
    <property type="molecule type" value="Genomic_DNA"/>
</dbReference>
<organism evidence="5 6">
    <name type="scientific">Candidatus Amulumruptor caecigallinarius</name>
    <dbReference type="NCBI Taxonomy" id="2109911"/>
    <lineage>
        <taxon>Bacteria</taxon>
        <taxon>Pseudomonadati</taxon>
        <taxon>Bacteroidota</taxon>
        <taxon>Bacteroidia</taxon>
        <taxon>Bacteroidales</taxon>
        <taxon>Muribaculaceae</taxon>
        <taxon>Candidatus Amulumruptor</taxon>
    </lineage>
</organism>
<proteinExistence type="inferred from homology"/>
<comment type="similarity">
    <text evidence="1 4">Belongs to the glycosyl hydrolase 25 family.</text>
</comment>
<sequence length="248" mass="28068">MRIRLMRLRTIVSLLALLLALLLAAMAGAVCAYYMWWREAVIVSPSVAEYPVRGIDISAHNGAVDFDKVAAAGMQFVIIKATEGATFKDKNFTANYRKARKAGLKVGVYHFFRFDVGGYMQALNLMHSIRGRHLDLPVAIDVEEWSNPRDHTTHDILTRLQAMMNTLEAHGYTVMLYSNKDGFEKFFSQQFAHYPLWLCSFTGVPDSGNMKLWQFSHVGHVNGVNGKVDINTFNGSAADWERWLMELD</sequence>
<dbReference type="GO" id="GO:0003796">
    <property type="term" value="F:lysozyme activity"/>
    <property type="evidence" value="ECO:0007669"/>
    <property type="project" value="UniProtKB-EC"/>
</dbReference>
<dbReference type="Gene3D" id="3.20.20.80">
    <property type="entry name" value="Glycosidases"/>
    <property type="match status" value="1"/>
</dbReference>
<dbReference type="InterPro" id="IPR017853">
    <property type="entry name" value="GH"/>
</dbReference>
<dbReference type="PROSITE" id="PS51904">
    <property type="entry name" value="GLYCOSYL_HYDROL_F25_2"/>
    <property type="match status" value="1"/>
</dbReference>
<dbReference type="GO" id="GO:0016998">
    <property type="term" value="P:cell wall macromolecule catabolic process"/>
    <property type="evidence" value="ECO:0007669"/>
    <property type="project" value="InterPro"/>
</dbReference>
<dbReference type="SMART" id="SM00641">
    <property type="entry name" value="Glyco_25"/>
    <property type="match status" value="1"/>
</dbReference>
<dbReference type="GO" id="GO:0009253">
    <property type="term" value="P:peptidoglycan catabolic process"/>
    <property type="evidence" value="ECO:0007669"/>
    <property type="project" value="InterPro"/>
</dbReference>
<protein>
    <recommendedName>
        <fullName evidence="4">Lysozyme</fullName>
        <ecNumber evidence="4">3.2.1.17</ecNumber>
    </recommendedName>
</protein>
<gene>
    <name evidence="5" type="ORF">K8V47_03440</name>
</gene>
<dbReference type="Proteomes" id="UP000711407">
    <property type="component" value="Unassembled WGS sequence"/>
</dbReference>
<evidence type="ECO:0000313" key="5">
    <source>
        <dbReference type="EMBL" id="HJE38802.1"/>
    </source>
</evidence>
<evidence type="ECO:0000313" key="6">
    <source>
        <dbReference type="Proteomes" id="UP000711407"/>
    </source>
</evidence>
<evidence type="ECO:0000256" key="1">
    <source>
        <dbReference type="ARBA" id="ARBA00010646"/>
    </source>
</evidence>
<dbReference type="EC" id="3.2.1.17" evidence="4"/>
<dbReference type="AlphaFoldDB" id="A0A921JHW8"/>
<keyword evidence="3 4" id="KW-0326">Glycosidase</keyword>
<comment type="catalytic activity">
    <reaction evidence="4">
        <text>Hydrolysis of (1-&gt;4)-beta-linkages between N-acetylmuramic acid and N-acetyl-D-glucosamine residues in a peptidoglycan and between N-acetyl-D-glucosamine residues in chitodextrins.</text>
        <dbReference type="EC" id="3.2.1.17"/>
    </reaction>
</comment>
<evidence type="ECO:0000256" key="3">
    <source>
        <dbReference type="ARBA" id="ARBA00023295"/>
    </source>
</evidence>
<reference evidence="5" key="2">
    <citation type="submission" date="2021-09" db="EMBL/GenBank/DDBJ databases">
        <authorList>
            <person name="Gilroy R."/>
        </authorList>
    </citation>
    <scope>NUCLEOTIDE SEQUENCE</scope>
    <source>
        <strain evidence="5">4100</strain>
    </source>
</reference>
<dbReference type="PANTHER" id="PTHR34135">
    <property type="entry name" value="LYSOZYME"/>
    <property type="match status" value="1"/>
</dbReference>
<dbReference type="SUPFAM" id="SSF51445">
    <property type="entry name" value="(Trans)glycosidases"/>
    <property type="match status" value="1"/>
</dbReference>
<reference evidence="5" key="1">
    <citation type="journal article" date="2021" name="PeerJ">
        <title>Extensive microbial diversity within the chicken gut microbiome revealed by metagenomics and culture.</title>
        <authorList>
            <person name="Gilroy R."/>
            <person name="Ravi A."/>
            <person name="Getino M."/>
            <person name="Pursley I."/>
            <person name="Horton D.L."/>
            <person name="Alikhan N.F."/>
            <person name="Baker D."/>
            <person name="Gharbi K."/>
            <person name="Hall N."/>
            <person name="Watson M."/>
            <person name="Adriaenssens E.M."/>
            <person name="Foster-Nyarko E."/>
            <person name="Jarju S."/>
            <person name="Secka A."/>
            <person name="Antonio M."/>
            <person name="Oren A."/>
            <person name="Chaudhuri R.R."/>
            <person name="La Ragione R."/>
            <person name="Hildebrand F."/>
            <person name="Pallen M.J."/>
        </authorList>
    </citation>
    <scope>NUCLEOTIDE SEQUENCE</scope>
    <source>
        <strain evidence="5">4100</strain>
    </source>
</reference>
<evidence type="ECO:0000256" key="4">
    <source>
        <dbReference type="RuleBase" id="RU361176"/>
    </source>
</evidence>
<dbReference type="InterPro" id="IPR008270">
    <property type="entry name" value="Glyco_hydro_25_AS"/>
</dbReference>
<accession>A0A921JHW8</accession>
<dbReference type="PANTHER" id="PTHR34135:SF2">
    <property type="entry name" value="LYSOZYME"/>
    <property type="match status" value="1"/>
</dbReference>
<dbReference type="Pfam" id="PF01183">
    <property type="entry name" value="Glyco_hydro_25"/>
    <property type="match status" value="1"/>
</dbReference>
<dbReference type="PROSITE" id="PS00953">
    <property type="entry name" value="GLYCOSYL_HYDROL_F25_1"/>
    <property type="match status" value="1"/>
</dbReference>